<organism evidence="2">
    <name type="scientific">Ilarvirus APLPV</name>
    <dbReference type="NCBI Taxonomy" id="134632"/>
    <lineage>
        <taxon>Viruses</taxon>
        <taxon>Riboviria</taxon>
        <taxon>Orthornavirae</taxon>
        <taxon>Kitrinoviricota</taxon>
        <taxon>Alsuviricetes</taxon>
        <taxon>Martellivirales</taxon>
        <taxon>Bromoviridae</taxon>
        <taxon>Ilarvirus</taxon>
    </lineage>
</organism>
<sequence>MLKMNAPQNKGKKKQNARTTQFAQRRAAAARGEIETSSRNITSARSGGPPVPRSIRTEWELVGPSVGARLIQGPHNEVVKGEAVASSTTAGQYFSIQISTYLEKFLEMGVQLNSMTVLCASLQGSGIVCLTHKFTTCEAAISTLNGLRFREGRRLGFQVLPPSDTVAGDVASNVRLVFKFDKAFEANAPLIERKVWVSTSRLPEIMIPANLLVPDED</sequence>
<accession>A7KNN7</accession>
<dbReference type="GO" id="GO:0019028">
    <property type="term" value="C:viral capsid"/>
    <property type="evidence" value="ECO:0007669"/>
    <property type="project" value="UniProtKB-KW"/>
</dbReference>
<dbReference type="GO" id="GO:0003723">
    <property type="term" value="F:RNA binding"/>
    <property type="evidence" value="ECO:0007669"/>
    <property type="project" value="InterPro"/>
</dbReference>
<evidence type="ECO:0000256" key="1">
    <source>
        <dbReference type="SAM" id="MobiDB-lite"/>
    </source>
</evidence>
<feature type="compositionally biased region" description="Polar residues" evidence="1">
    <location>
        <begin position="35"/>
        <end position="45"/>
    </location>
</feature>
<feature type="region of interest" description="Disordered" evidence="1">
    <location>
        <begin position="1"/>
        <end position="53"/>
    </location>
</feature>
<name>A7KNN7_9BROM</name>
<keyword evidence="2" id="KW-0946">Virion</keyword>
<evidence type="ECO:0000313" key="2">
    <source>
        <dbReference type="EMBL" id="ABS19886.1"/>
    </source>
</evidence>
<protein>
    <submittedName>
        <fullName evidence="2">Coat protein</fullName>
    </submittedName>
</protein>
<dbReference type="EMBL" id="EF494407">
    <property type="protein sequence ID" value="ABS19886.1"/>
    <property type="molecule type" value="Genomic_RNA"/>
</dbReference>
<gene>
    <name evidence="2" type="primary">CP</name>
</gene>
<feature type="compositionally biased region" description="Low complexity" evidence="1">
    <location>
        <begin position="17"/>
        <end position="31"/>
    </location>
</feature>
<reference evidence="2" key="1">
    <citation type="journal article" date="2008" name="Arch. Virol.">
        <title>Low genetic variability in the coat and movement proteins of American plum line pattern virus isolates from different geographic origins.</title>
        <authorList>
            <person name="Herranz M.C."/>
            <person name="Al Rwahnih M."/>
            <person name="Sanchez-Navarro J.A."/>
            <person name="Elena S.F."/>
            <person name="Choueiri E."/>
            <person name="Myrta A."/>
            <person name="Pallas V."/>
        </authorList>
    </citation>
    <scope>NUCLEOTIDE SEQUENCE</scope>
    <source>
        <strain evidence="2">PlmIt.s</strain>
    </source>
</reference>
<keyword evidence="2" id="KW-0167">Capsid protein</keyword>
<dbReference type="InterPro" id="IPR002681">
    <property type="entry name" value="Coat_Ilarvirus"/>
</dbReference>
<dbReference type="Pfam" id="PF01787">
    <property type="entry name" value="Ilar_coat"/>
    <property type="match status" value="1"/>
</dbReference>
<proteinExistence type="predicted"/>